<proteinExistence type="inferred from homology"/>
<keyword evidence="4" id="KW-0804">Transcription</keyword>
<evidence type="ECO:0000256" key="1">
    <source>
        <dbReference type="ARBA" id="ARBA00009437"/>
    </source>
</evidence>
<dbReference type="InterPro" id="IPR036388">
    <property type="entry name" value="WH-like_DNA-bd_sf"/>
</dbReference>
<comment type="similarity">
    <text evidence="1">Belongs to the LysR transcriptional regulatory family.</text>
</comment>
<comment type="caution">
    <text evidence="6">The sequence shown here is derived from an EMBL/GenBank/DDBJ whole genome shotgun (WGS) entry which is preliminary data.</text>
</comment>
<name>A0ABT7ND13_9BURK</name>
<dbReference type="CDD" id="cd08413">
    <property type="entry name" value="PBP2_CysB_like"/>
    <property type="match status" value="1"/>
</dbReference>
<dbReference type="EMBL" id="JASZYV010000003">
    <property type="protein sequence ID" value="MDM0045856.1"/>
    <property type="molecule type" value="Genomic_DNA"/>
</dbReference>
<evidence type="ECO:0000313" key="7">
    <source>
        <dbReference type="Proteomes" id="UP001174908"/>
    </source>
</evidence>
<keyword evidence="7" id="KW-1185">Reference proteome</keyword>
<dbReference type="Gene3D" id="3.40.190.10">
    <property type="entry name" value="Periplasmic binding protein-like II"/>
    <property type="match status" value="2"/>
</dbReference>
<protein>
    <submittedName>
        <fullName evidence="6">CysB family HTH-type transcriptional regulator</fullName>
    </submittedName>
</protein>
<dbReference type="PANTHER" id="PTHR30126">
    <property type="entry name" value="HTH-TYPE TRANSCRIPTIONAL REGULATOR"/>
    <property type="match status" value="1"/>
</dbReference>
<evidence type="ECO:0000256" key="4">
    <source>
        <dbReference type="ARBA" id="ARBA00023163"/>
    </source>
</evidence>
<evidence type="ECO:0000313" key="6">
    <source>
        <dbReference type="EMBL" id="MDM0045856.1"/>
    </source>
</evidence>
<dbReference type="SUPFAM" id="SSF53850">
    <property type="entry name" value="Periplasmic binding protein-like II"/>
    <property type="match status" value="1"/>
</dbReference>
<dbReference type="InterPro" id="IPR000847">
    <property type="entry name" value="LysR_HTH_N"/>
</dbReference>
<dbReference type="RefSeq" id="WP_286660962.1">
    <property type="nucleotide sequence ID" value="NZ_JASZYV010000003.1"/>
</dbReference>
<dbReference type="Gene3D" id="1.10.10.10">
    <property type="entry name" value="Winged helix-like DNA-binding domain superfamily/Winged helix DNA-binding domain"/>
    <property type="match status" value="1"/>
</dbReference>
<dbReference type="NCBIfam" id="NF009327">
    <property type="entry name" value="PRK12684.1"/>
    <property type="match status" value="1"/>
</dbReference>
<reference evidence="6" key="1">
    <citation type="submission" date="2023-06" db="EMBL/GenBank/DDBJ databases">
        <authorList>
            <person name="Jiang Y."/>
            <person name="Liu Q."/>
        </authorList>
    </citation>
    <scope>NUCLEOTIDE SEQUENCE</scope>
    <source>
        <strain evidence="6">CGMCC 1.12089</strain>
    </source>
</reference>
<dbReference type="Pfam" id="PF00126">
    <property type="entry name" value="HTH_1"/>
    <property type="match status" value="1"/>
</dbReference>
<dbReference type="InterPro" id="IPR005119">
    <property type="entry name" value="LysR_subst-bd"/>
</dbReference>
<keyword evidence="3" id="KW-0238">DNA-binding</keyword>
<evidence type="ECO:0000259" key="5">
    <source>
        <dbReference type="PROSITE" id="PS50931"/>
    </source>
</evidence>
<gene>
    <name evidence="6" type="ORF">QTH91_15315</name>
</gene>
<dbReference type="Pfam" id="PF03466">
    <property type="entry name" value="LysR_substrate"/>
    <property type="match status" value="1"/>
</dbReference>
<dbReference type="PROSITE" id="PS50931">
    <property type="entry name" value="HTH_LYSR"/>
    <property type="match status" value="1"/>
</dbReference>
<accession>A0ABT7ND13</accession>
<dbReference type="SUPFAM" id="SSF46785">
    <property type="entry name" value="Winged helix' DNA-binding domain"/>
    <property type="match status" value="1"/>
</dbReference>
<keyword evidence="2" id="KW-0805">Transcription regulation</keyword>
<sequence>MNFQQLRTVREAVRRNFNLTDAAEALHTSQPGVSRQIRELEQELGIELFVRAGKRLTGLTAPGEHVLPIIERVLLESGNLRKAGEDFAHQTRGELSIAATHTQARYALPEAVQEFRARFPGVRLRLHQGSPRQVAQMLFEGEADVAIATEGLADHDQLVALPSYRWTHCVIAPPGHPVLDGTITLERLAEHALITYDAGLTGRTRIDLAFAGAGLQPDIALAAMDADVIKTYVGLGMGVGIVASMAFEAERDTGLRAVDAGHLFGVNHTRLALRRGSYLRRYVYAFIESFSPSLTQEVVQAAVTARAEPAASAQVEGSGENGAATLN</sequence>
<dbReference type="PRINTS" id="PR00039">
    <property type="entry name" value="HTHLYSR"/>
</dbReference>
<evidence type="ECO:0000256" key="3">
    <source>
        <dbReference type="ARBA" id="ARBA00023125"/>
    </source>
</evidence>
<organism evidence="6 7">
    <name type="scientific">Variovorax dokdonensis</name>
    <dbReference type="NCBI Taxonomy" id="344883"/>
    <lineage>
        <taxon>Bacteria</taxon>
        <taxon>Pseudomonadati</taxon>
        <taxon>Pseudomonadota</taxon>
        <taxon>Betaproteobacteria</taxon>
        <taxon>Burkholderiales</taxon>
        <taxon>Comamonadaceae</taxon>
        <taxon>Variovorax</taxon>
    </lineage>
</organism>
<feature type="domain" description="HTH lysR-type" evidence="5">
    <location>
        <begin position="1"/>
        <end position="59"/>
    </location>
</feature>
<evidence type="ECO:0000256" key="2">
    <source>
        <dbReference type="ARBA" id="ARBA00023015"/>
    </source>
</evidence>
<dbReference type="Proteomes" id="UP001174908">
    <property type="component" value="Unassembled WGS sequence"/>
</dbReference>
<dbReference type="InterPro" id="IPR036390">
    <property type="entry name" value="WH_DNA-bd_sf"/>
</dbReference>
<dbReference type="InterPro" id="IPR037423">
    <property type="entry name" value="CysB_PBP2"/>
</dbReference>
<dbReference type="PANTHER" id="PTHR30126:SF6">
    <property type="entry name" value="HTH-TYPE TRANSCRIPTIONAL REGULATOR CYSB-RELATED"/>
    <property type="match status" value="1"/>
</dbReference>